<reference evidence="6 7" key="1">
    <citation type="submission" date="2019-04" db="EMBL/GenBank/DDBJ databases">
        <authorList>
            <person name="Hwang J.C."/>
        </authorList>
    </citation>
    <scope>NUCLEOTIDE SEQUENCE [LARGE SCALE GENOMIC DNA]</scope>
    <source>
        <strain evidence="6 7">IMCC35002</strain>
    </source>
</reference>
<dbReference type="FunFam" id="3.40.50.720:FF:000301">
    <property type="entry name" value="Hydroxysteroid dehydrogenase like 2"/>
    <property type="match status" value="1"/>
</dbReference>
<evidence type="ECO:0000256" key="5">
    <source>
        <dbReference type="ARBA" id="ARBA00023140"/>
    </source>
</evidence>
<dbReference type="InterPro" id="IPR036291">
    <property type="entry name" value="NAD(P)-bd_dom_sf"/>
</dbReference>
<dbReference type="NCBIfam" id="NF006133">
    <property type="entry name" value="PRK08278.1"/>
    <property type="match status" value="1"/>
</dbReference>
<comment type="caution">
    <text evidence="6">The sequence shown here is derived from an EMBL/GenBank/DDBJ whole genome shotgun (WGS) entry which is preliminary data.</text>
</comment>
<evidence type="ECO:0000256" key="2">
    <source>
        <dbReference type="ARBA" id="ARBA00006484"/>
    </source>
</evidence>
<dbReference type="PANTHER" id="PTHR42808">
    <property type="entry name" value="HYDROXYSTEROID DEHYDROGENASE-LIKE PROTEIN 2"/>
    <property type="match status" value="1"/>
</dbReference>
<evidence type="ECO:0000256" key="1">
    <source>
        <dbReference type="ARBA" id="ARBA00004275"/>
    </source>
</evidence>
<dbReference type="PROSITE" id="PS00061">
    <property type="entry name" value="ADH_SHORT"/>
    <property type="match status" value="1"/>
</dbReference>
<name>A0A4U1BRT2_9GAMM</name>
<dbReference type="PRINTS" id="PR00081">
    <property type="entry name" value="GDHRDH"/>
</dbReference>
<dbReference type="InterPro" id="IPR051935">
    <property type="entry name" value="HSDL2"/>
</dbReference>
<dbReference type="InterPro" id="IPR002347">
    <property type="entry name" value="SDR_fam"/>
</dbReference>
<keyword evidence="3" id="KW-0521">NADP</keyword>
<sequence>MTTLKGRTYVITGASRGIGRAIALTLAEQGANIVIAAKSDKPHPKLPGTIHSVADEIHALGAKALAVKLDVRDDASINALVETVNAEFGGIDGLINNAGAIRLSGVEHTPTRKYDLMFQVNNRAVMACSQAFLPLLKQSSNAHILNLSPPLNLDPKWFKDYAPYTTTKYGMSMLTLGMAEEFKQYGIAVNSLWPKTLIATDAVKYEAGGEKMFAVSRTTQIMADAALAIVSSQASELTGQLLVDESILRDKGQTEFDHYAYVEGNTEFFTDLYVE</sequence>
<gene>
    <name evidence="6" type="ORF">FCL42_03065</name>
</gene>
<keyword evidence="5" id="KW-0576">Peroxisome</keyword>
<dbReference type="EMBL" id="SWCJ01000002">
    <property type="protein sequence ID" value="TKB57276.1"/>
    <property type="molecule type" value="Genomic_DNA"/>
</dbReference>
<accession>A0A4U1BRT2</accession>
<organism evidence="6 7">
    <name type="scientific">Ferrimonas aestuarii</name>
    <dbReference type="NCBI Taxonomy" id="2569539"/>
    <lineage>
        <taxon>Bacteria</taxon>
        <taxon>Pseudomonadati</taxon>
        <taxon>Pseudomonadota</taxon>
        <taxon>Gammaproteobacteria</taxon>
        <taxon>Alteromonadales</taxon>
        <taxon>Ferrimonadaceae</taxon>
        <taxon>Ferrimonas</taxon>
    </lineage>
</organism>
<keyword evidence="4" id="KW-0560">Oxidoreductase</keyword>
<comment type="similarity">
    <text evidence="2">Belongs to the short-chain dehydrogenases/reductases (SDR) family.</text>
</comment>
<dbReference type="InterPro" id="IPR020904">
    <property type="entry name" value="Sc_DH/Rdtase_CS"/>
</dbReference>
<dbReference type="PANTHER" id="PTHR42808:SF3">
    <property type="entry name" value="HYDROXYSTEROID DEHYDROGENASE-LIKE PROTEIN 2"/>
    <property type="match status" value="1"/>
</dbReference>
<comment type="subcellular location">
    <subcellularLocation>
        <location evidence="1">Peroxisome</location>
    </subcellularLocation>
</comment>
<dbReference type="Proteomes" id="UP000305675">
    <property type="component" value="Unassembled WGS sequence"/>
</dbReference>
<evidence type="ECO:0000256" key="3">
    <source>
        <dbReference type="ARBA" id="ARBA00022857"/>
    </source>
</evidence>
<protein>
    <submittedName>
        <fullName evidence="6">NAD(P)-dependent oxidoreductase</fullName>
    </submittedName>
</protein>
<evidence type="ECO:0000313" key="6">
    <source>
        <dbReference type="EMBL" id="TKB57276.1"/>
    </source>
</evidence>
<dbReference type="Pfam" id="PF00106">
    <property type="entry name" value="adh_short"/>
    <property type="match status" value="1"/>
</dbReference>
<proteinExistence type="inferred from homology"/>
<dbReference type="AlphaFoldDB" id="A0A4U1BRT2"/>
<keyword evidence="7" id="KW-1185">Reference proteome</keyword>
<dbReference type="Gene3D" id="3.40.50.720">
    <property type="entry name" value="NAD(P)-binding Rossmann-like Domain"/>
    <property type="match status" value="1"/>
</dbReference>
<dbReference type="SUPFAM" id="SSF51735">
    <property type="entry name" value="NAD(P)-binding Rossmann-fold domains"/>
    <property type="match status" value="1"/>
</dbReference>
<dbReference type="RefSeq" id="WP_136861922.1">
    <property type="nucleotide sequence ID" value="NZ_SWCJ01000002.1"/>
</dbReference>
<evidence type="ECO:0000256" key="4">
    <source>
        <dbReference type="ARBA" id="ARBA00023002"/>
    </source>
</evidence>
<evidence type="ECO:0000313" key="7">
    <source>
        <dbReference type="Proteomes" id="UP000305675"/>
    </source>
</evidence>
<dbReference type="OrthoDB" id="154414at2"/>
<dbReference type="GO" id="GO:0016491">
    <property type="term" value="F:oxidoreductase activity"/>
    <property type="evidence" value="ECO:0007669"/>
    <property type="project" value="UniProtKB-KW"/>
</dbReference>